<protein>
    <submittedName>
        <fullName evidence="2">Uncharacterized protein</fullName>
    </submittedName>
</protein>
<name>W2NUX6_PHYNI</name>
<feature type="non-terminal residue" evidence="2">
    <location>
        <position position="1"/>
    </location>
</feature>
<reference evidence="2" key="2">
    <citation type="submission" date="2013-11" db="EMBL/GenBank/DDBJ databases">
        <title>The Genome Sequence of Phytophthora parasitica IAC_01/95.</title>
        <authorList>
            <consortium name="The Broad Institute Genomics Platform"/>
            <person name="Russ C."/>
            <person name="Tyler B."/>
            <person name="Panabieres F."/>
            <person name="Shan W."/>
            <person name="Tripathy S."/>
            <person name="Grunwald N."/>
            <person name="Machado M."/>
            <person name="Johnson C.S."/>
            <person name="Arredondo F."/>
            <person name="Hong C."/>
            <person name="Coffey M."/>
            <person name="Young S.K."/>
            <person name="Zeng Q."/>
            <person name="Gargeya S."/>
            <person name="Fitzgerald M."/>
            <person name="Abouelleil A."/>
            <person name="Alvarado L."/>
            <person name="Chapman S.B."/>
            <person name="Gainer-Dewar J."/>
            <person name="Goldberg J."/>
            <person name="Griggs A."/>
            <person name="Gujja S."/>
            <person name="Hansen M."/>
            <person name="Howarth C."/>
            <person name="Imamovic A."/>
            <person name="Ireland A."/>
            <person name="Larimer J."/>
            <person name="McCowan C."/>
            <person name="Murphy C."/>
            <person name="Pearson M."/>
            <person name="Poon T.W."/>
            <person name="Priest M."/>
            <person name="Roberts A."/>
            <person name="Saif S."/>
            <person name="Shea T."/>
            <person name="Sykes S."/>
            <person name="Wortman J."/>
            <person name="Nusbaum C."/>
            <person name="Birren B."/>
        </authorList>
    </citation>
    <scope>NUCLEOTIDE SEQUENCE [LARGE SCALE GENOMIC DNA]</scope>
    <source>
        <strain evidence="2">IAC_01/95</strain>
    </source>
</reference>
<dbReference type="EMBL" id="KI685131">
    <property type="protein sequence ID" value="ETK92700.1"/>
    <property type="molecule type" value="Genomic_DNA"/>
</dbReference>
<dbReference type="Proteomes" id="UP000053236">
    <property type="component" value="Unassembled WGS sequence"/>
</dbReference>
<gene>
    <name evidence="2" type="ORF">L914_03964</name>
    <name evidence="1" type="ORF">L915_03996</name>
</gene>
<dbReference type="AlphaFoldDB" id="W2NUX6"/>
<sequence length="40" mass="4670">KIRYLDQLLKGSHIGKSGVSSDSKYFVRIPFNFRNVNRTK</sequence>
<evidence type="ECO:0000313" key="2">
    <source>
        <dbReference type="EMBL" id="ETM52416.1"/>
    </source>
</evidence>
<organism evidence="2">
    <name type="scientific">Phytophthora nicotianae</name>
    <name type="common">Potato buckeye rot agent</name>
    <name type="synonym">Phytophthora parasitica</name>
    <dbReference type="NCBI Taxonomy" id="4792"/>
    <lineage>
        <taxon>Eukaryota</taxon>
        <taxon>Sar</taxon>
        <taxon>Stramenopiles</taxon>
        <taxon>Oomycota</taxon>
        <taxon>Peronosporomycetes</taxon>
        <taxon>Peronosporales</taxon>
        <taxon>Peronosporaceae</taxon>
        <taxon>Phytophthora</taxon>
    </lineage>
</organism>
<evidence type="ECO:0000313" key="1">
    <source>
        <dbReference type="EMBL" id="ETK92700.1"/>
    </source>
</evidence>
<dbReference type="Proteomes" id="UP000054532">
    <property type="component" value="Unassembled WGS sequence"/>
</dbReference>
<dbReference type="EMBL" id="KI691625">
    <property type="protein sequence ID" value="ETM52416.1"/>
    <property type="molecule type" value="Genomic_DNA"/>
</dbReference>
<proteinExistence type="predicted"/>
<reference evidence="1" key="1">
    <citation type="submission" date="2013-11" db="EMBL/GenBank/DDBJ databases">
        <title>The Genome Sequence of Phytophthora parasitica CJ02B3.</title>
        <authorList>
            <consortium name="The Broad Institute Genomics Platform"/>
            <person name="Russ C."/>
            <person name="Tyler B."/>
            <person name="Panabieres F."/>
            <person name="Shan W."/>
            <person name="Tripathy S."/>
            <person name="Grunwald N."/>
            <person name="Machado M."/>
            <person name="Johnson C.S."/>
            <person name="Arredondo F."/>
            <person name="Hong C."/>
            <person name="Coffey M."/>
            <person name="Young S.K."/>
            <person name="Zeng Q."/>
            <person name="Gargeya S."/>
            <person name="Fitzgerald M."/>
            <person name="Abouelleil A."/>
            <person name="Alvarado L."/>
            <person name="Chapman S.B."/>
            <person name="Gainer-Dewar J."/>
            <person name="Goldberg J."/>
            <person name="Griggs A."/>
            <person name="Gujja S."/>
            <person name="Hansen M."/>
            <person name="Howarth C."/>
            <person name="Imamovic A."/>
            <person name="Ireland A."/>
            <person name="Larimer J."/>
            <person name="McCowan C."/>
            <person name="Murphy C."/>
            <person name="Pearson M."/>
            <person name="Poon T.W."/>
            <person name="Priest M."/>
            <person name="Roberts A."/>
            <person name="Saif S."/>
            <person name="Shea T."/>
            <person name="Sykes S."/>
            <person name="Wortman J."/>
            <person name="Nusbaum C."/>
            <person name="Birren B."/>
        </authorList>
    </citation>
    <scope>NUCLEOTIDE SEQUENCE [LARGE SCALE GENOMIC DNA]</scope>
    <source>
        <strain evidence="1">CJ02B3</strain>
    </source>
</reference>
<accession>W2NUX6</accession>